<dbReference type="Gramene" id="AET2Gv21134500.1">
    <property type="protein sequence ID" value="AET2Gv21134500.1"/>
    <property type="gene ID" value="AET2Gv21134500"/>
</dbReference>
<evidence type="ECO:0000256" key="1">
    <source>
        <dbReference type="SAM" id="MobiDB-lite"/>
    </source>
</evidence>
<dbReference type="AlphaFoldDB" id="A0A453D8E1"/>
<reference evidence="2" key="4">
    <citation type="submission" date="2019-03" db="UniProtKB">
        <authorList>
            <consortium name="EnsemblPlants"/>
        </authorList>
    </citation>
    <scope>IDENTIFICATION</scope>
</reference>
<evidence type="ECO:0000313" key="2">
    <source>
        <dbReference type="EnsemblPlants" id="AET2Gv21134500.1"/>
    </source>
</evidence>
<dbReference type="Gramene" id="AET2Gv21134500.2">
    <property type="protein sequence ID" value="AET2Gv21134500.2"/>
    <property type="gene ID" value="AET2Gv21134500"/>
</dbReference>
<feature type="region of interest" description="Disordered" evidence="1">
    <location>
        <begin position="1"/>
        <end position="49"/>
    </location>
</feature>
<dbReference type="Proteomes" id="UP000015105">
    <property type="component" value="Chromosome 2D"/>
</dbReference>
<sequence length="139" mass="14681">PLPAPDPSIHHEPTSSTFLLFPPPRHATRTSAKDKAPAAATASAPAIKPRPLAGPLLLLLASPGPRLPPPRRALPGLLQLLSSPRPRLPPPRRAPAGPLLLHPSSGPCVCPPRVGFYPARPPRSICPFRIASGFDFARP</sequence>
<proteinExistence type="predicted"/>
<feature type="compositionally biased region" description="Low complexity" evidence="1">
    <location>
        <begin position="37"/>
        <end position="49"/>
    </location>
</feature>
<dbReference type="EnsemblPlants" id="AET2Gv21134500.2">
    <property type="protein sequence ID" value="AET2Gv21134500.2"/>
    <property type="gene ID" value="AET2Gv21134500"/>
</dbReference>
<name>A0A453D8E1_AEGTS</name>
<organism evidence="2 3">
    <name type="scientific">Aegilops tauschii subsp. strangulata</name>
    <name type="common">Goatgrass</name>
    <dbReference type="NCBI Taxonomy" id="200361"/>
    <lineage>
        <taxon>Eukaryota</taxon>
        <taxon>Viridiplantae</taxon>
        <taxon>Streptophyta</taxon>
        <taxon>Embryophyta</taxon>
        <taxon>Tracheophyta</taxon>
        <taxon>Spermatophyta</taxon>
        <taxon>Magnoliopsida</taxon>
        <taxon>Liliopsida</taxon>
        <taxon>Poales</taxon>
        <taxon>Poaceae</taxon>
        <taxon>BOP clade</taxon>
        <taxon>Pooideae</taxon>
        <taxon>Triticodae</taxon>
        <taxon>Triticeae</taxon>
        <taxon>Triticinae</taxon>
        <taxon>Aegilops</taxon>
    </lineage>
</organism>
<reference evidence="3" key="2">
    <citation type="journal article" date="2017" name="Nat. Plants">
        <title>The Aegilops tauschii genome reveals multiple impacts of transposons.</title>
        <authorList>
            <person name="Zhao G."/>
            <person name="Zou C."/>
            <person name="Li K."/>
            <person name="Wang K."/>
            <person name="Li T."/>
            <person name="Gao L."/>
            <person name="Zhang X."/>
            <person name="Wang H."/>
            <person name="Yang Z."/>
            <person name="Liu X."/>
            <person name="Jiang W."/>
            <person name="Mao L."/>
            <person name="Kong X."/>
            <person name="Jiao Y."/>
            <person name="Jia J."/>
        </authorList>
    </citation>
    <scope>NUCLEOTIDE SEQUENCE [LARGE SCALE GENOMIC DNA]</scope>
    <source>
        <strain evidence="3">cv. AL8/78</strain>
    </source>
</reference>
<keyword evidence="3" id="KW-1185">Reference proteome</keyword>
<dbReference type="EnsemblPlants" id="AET2Gv21134500.1">
    <property type="protein sequence ID" value="AET2Gv21134500.1"/>
    <property type="gene ID" value="AET2Gv21134500"/>
</dbReference>
<reference evidence="2" key="5">
    <citation type="journal article" date="2021" name="G3 (Bethesda)">
        <title>Aegilops tauschii genome assembly Aet v5.0 features greater sequence contiguity and improved annotation.</title>
        <authorList>
            <person name="Wang L."/>
            <person name="Zhu T."/>
            <person name="Rodriguez J.C."/>
            <person name="Deal K.R."/>
            <person name="Dubcovsky J."/>
            <person name="McGuire P.E."/>
            <person name="Lux T."/>
            <person name="Spannagl M."/>
            <person name="Mayer K.F.X."/>
            <person name="Baldrich P."/>
            <person name="Meyers B.C."/>
            <person name="Huo N."/>
            <person name="Gu Y.Q."/>
            <person name="Zhou H."/>
            <person name="Devos K.M."/>
            <person name="Bennetzen J.L."/>
            <person name="Unver T."/>
            <person name="Budak H."/>
            <person name="Gulick P.J."/>
            <person name="Galiba G."/>
            <person name="Kalapos B."/>
            <person name="Nelson D.R."/>
            <person name="Li P."/>
            <person name="You F.M."/>
            <person name="Luo M.C."/>
            <person name="Dvorak J."/>
        </authorList>
    </citation>
    <scope>NUCLEOTIDE SEQUENCE [LARGE SCALE GENOMIC DNA]</scope>
    <source>
        <strain evidence="2">cv. AL8/78</strain>
    </source>
</reference>
<evidence type="ECO:0000313" key="3">
    <source>
        <dbReference type="Proteomes" id="UP000015105"/>
    </source>
</evidence>
<reference evidence="3" key="1">
    <citation type="journal article" date="2014" name="Science">
        <title>Ancient hybridizations among the ancestral genomes of bread wheat.</title>
        <authorList>
            <consortium name="International Wheat Genome Sequencing Consortium,"/>
            <person name="Marcussen T."/>
            <person name="Sandve S.R."/>
            <person name="Heier L."/>
            <person name="Spannagl M."/>
            <person name="Pfeifer M."/>
            <person name="Jakobsen K.S."/>
            <person name="Wulff B.B."/>
            <person name="Steuernagel B."/>
            <person name="Mayer K.F."/>
            <person name="Olsen O.A."/>
        </authorList>
    </citation>
    <scope>NUCLEOTIDE SEQUENCE [LARGE SCALE GENOMIC DNA]</scope>
    <source>
        <strain evidence="3">cv. AL8/78</strain>
    </source>
</reference>
<accession>A0A453D8E1</accession>
<protein>
    <submittedName>
        <fullName evidence="2">Uncharacterized protein</fullName>
    </submittedName>
</protein>
<reference evidence="2" key="3">
    <citation type="journal article" date="2017" name="Nature">
        <title>Genome sequence of the progenitor of the wheat D genome Aegilops tauschii.</title>
        <authorList>
            <person name="Luo M.C."/>
            <person name="Gu Y.Q."/>
            <person name="Puiu D."/>
            <person name="Wang H."/>
            <person name="Twardziok S.O."/>
            <person name="Deal K.R."/>
            <person name="Huo N."/>
            <person name="Zhu T."/>
            <person name="Wang L."/>
            <person name="Wang Y."/>
            <person name="McGuire P.E."/>
            <person name="Liu S."/>
            <person name="Long H."/>
            <person name="Ramasamy R.K."/>
            <person name="Rodriguez J.C."/>
            <person name="Van S.L."/>
            <person name="Yuan L."/>
            <person name="Wang Z."/>
            <person name="Xia Z."/>
            <person name="Xiao L."/>
            <person name="Anderson O.D."/>
            <person name="Ouyang S."/>
            <person name="Liang Y."/>
            <person name="Zimin A.V."/>
            <person name="Pertea G."/>
            <person name="Qi P."/>
            <person name="Bennetzen J.L."/>
            <person name="Dai X."/>
            <person name="Dawson M.W."/>
            <person name="Muller H.G."/>
            <person name="Kugler K."/>
            <person name="Rivarola-Duarte L."/>
            <person name="Spannagl M."/>
            <person name="Mayer K.F.X."/>
            <person name="Lu F.H."/>
            <person name="Bevan M.W."/>
            <person name="Leroy P."/>
            <person name="Li P."/>
            <person name="You F.M."/>
            <person name="Sun Q."/>
            <person name="Liu Z."/>
            <person name="Lyons E."/>
            <person name="Wicker T."/>
            <person name="Salzberg S.L."/>
            <person name="Devos K.M."/>
            <person name="Dvorak J."/>
        </authorList>
    </citation>
    <scope>NUCLEOTIDE SEQUENCE [LARGE SCALE GENOMIC DNA]</scope>
    <source>
        <strain evidence="2">cv. AL8/78</strain>
    </source>
</reference>